<feature type="signal peptide" evidence="1">
    <location>
        <begin position="1"/>
        <end position="19"/>
    </location>
</feature>
<dbReference type="Pfam" id="PF17517">
    <property type="entry name" value="IgGFc_binding"/>
    <property type="match status" value="1"/>
</dbReference>
<dbReference type="PROSITE" id="PS51257">
    <property type="entry name" value="PROKAR_LIPOPROTEIN"/>
    <property type="match status" value="1"/>
</dbReference>
<protein>
    <recommendedName>
        <fullName evidence="2">IgGFc-binding protein N-terminal domain-containing protein</fullName>
    </recommendedName>
</protein>
<dbReference type="STRING" id="1391654.AKJ09_01782"/>
<keyword evidence="1" id="KW-0732">Signal</keyword>
<sequence>MTPRFLLLTACTMVAVACAASERGFEQTADTPPATNAPGFSADAGQCTCSSGGKAVACEGQELRACPEGQRCFAGGCIEDACEAAKEKQSAEGCSFYTVVPDAYEGKQGCYAVFLTNTSPRPVDVKLRSEGLEVAGSDFVYLPKGSGNDIEYEPLPNGQIPENGLAIAFIAGPTSANGDYKSCPAQPAMKHARSQPQDFAPSSPWTGYVPSILLETSEPVVASDIYPYGGADSYVTGATILLPVNAWGKSYVSVTPPGTNFVDLIATDDDTEITLAPKTRPLGGADLVMPTEVGKTSSLWLTRDKAYHLVRIEDLTGLVLSGNKPFLVISGSRCWGAPCDAAHQQLPTVSTLGWEYAAVGHRDRLAPAPEDDSVGQCLNVPYTATCQCRPVSPETHEYRLVGTVDGTVLRYEPEAPPGAPKTIQAGQDVWIHSLEPFVVRSQDKRHPFFIAELMSSCAQIDPCGKRGCPGDPEFTTVVPTAQFLRNYLFFTDPTYPTTSLVVTRTRPEGGEFADVKLDCAGVISGWKPLTDRYEYTRLDLVTDGARQGGCDNGRHEMSSTQDFGVMIWGWGKDGILADGTTKSATGATSYAFPASRGLRPVNPVDIK</sequence>
<evidence type="ECO:0000256" key="1">
    <source>
        <dbReference type="SAM" id="SignalP"/>
    </source>
</evidence>
<dbReference type="InterPro" id="IPR035234">
    <property type="entry name" value="IgGFc-bd_N"/>
</dbReference>
<proteinExistence type="predicted"/>
<evidence type="ECO:0000313" key="4">
    <source>
        <dbReference type="Proteomes" id="UP000064967"/>
    </source>
</evidence>
<dbReference type="RefSeq" id="WP_146646615.1">
    <property type="nucleotide sequence ID" value="NZ_CP012333.1"/>
</dbReference>
<dbReference type="Proteomes" id="UP000064967">
    <property type="component" value="Chromosome"/>
</dbReference>
<feature type="chain" id="PRO_5005466055" description="IgGFc-binding protein N-terminal domain-containing protein" evidence="1">
    <location>
        <begin position="20"/>
        <end position="607"/>
    </location>
</feature>
<feature type="domain" description="IgGFc-binding protein N-terminal" evidence="2">
    <location>
        <begin position="238"/>
        <end position="569"/>
    </location>
</feature>
<evidence type="ECO:0000259" key="2">
    <source>
        <dbReference type="Pfam" id="PF17517"/>
    </source>
</evidence>
<accession>A0A0K1PNL4</accession>
<dbReference type="OrthoDB" id="5486557at2"/>
<gene>
    <name evidence="3" type="ORF">AKJ09_01782</name>
</gene>
<dbReference type="KEGG" id="llu:AKJ09_01782"/>
<reference evidence="3 4" key="1">
    <citation type="submission" date="2015-08" db="EMBL/GenBank/DDBJ databases">
        <authorList>
            <person name="Babu N.S."/>
            <person name="Beckwith C.J."/>
            <person name="Beseler K.G."/>
            <person name="Brison A."/>
            <person name="Carone J.V."/>
            <person name="Caskin T.P."/>
            <person name="Diamond M."/>
            <person name="Durham M.E."/>
            <person name="Foxe J.M."/>
            <person name="Go M."/>
            <person name="Henderson B.A."/>
            <person name="Jones I.B."/>
            <person name="McGettigan J.A."/>
            <person name="Micheletti S.J."/>
            <person name="Nasrallah M.E."/>
            <person name="Ortiz D."/>
            <person name="Piller C.R."/>
            <person name="Privatt S.R."/>
            <person name="Schneider S.L."/>
            <person name="Sharp S."/>
            <person name="Smith T.C."/>
            <person name="Stanton J.D."/>
            <person name="Ullery H.E."/>
            <person name="Wilson R.J."/>
            <person name="Serrano M.G."/>
            <person name="Buck G."/>
            <person name="Lee V."/>
            <person name="Wang Y."/>
            <person name="Carvalho R."/>
            <person name="Voegtly L."/>
            <person name="Shi R."/>
            <person name="Duckworth R."/>
            <person name="Johnson A."/>
            <person name="Loviza R."/>
            <person name="Walstead R."/>
            <person name="Shah Z."/>
            <person name="Kiflezghi M."/>
            <person name="Wade K."/>
            <person name="Ball S.L."/>
            <person name="Bradley K.W."/>
            <person name="Asai D.J."/>
            <person name="Bowman C.A."/>
            <person name="Russell D.A."/>
            <person name="Pope W.H."/>
            <person name="Jacobs-Sera D."/>
            <person name="Hendrix R.W."/>
            <person name="Hatfull G.F."/>
        </authorList>
    </citation>
    <scope>NUCLEOTIDE SEQUENCE [LARGE SCALE GENOMIC DNA]</scope>
    <source>
        <strain evidence="3 4">DSM 27648</strain>
    </source>
</reference>
<name>A0A0K1PNL4_9BACT</name>
<evidence type="ECO:0000313" key="3">
    <source>
        <dbReference type="EMBL" id="AKU95118.1"/>
    </source>
</evidence>
<organism evidence="3 4">
    <name type="scientific">Labilithrix luteola</name>
    <dbReference type="NCBI Taxonomy" id="1391654"/>
    <lineage>
        <taxon>Bacteria</taxon>
        <taxon>Pseudomonadati</taxon>
        <taxon>Myxococcota</taxon>
        <taxon>Polyangia</taxon>
        <taxon>Polyangiales</taxon>
        <taxon>Labilitrichaceae</taxon>
        <taxon>Labilithrix</taxon>
    </lineage>
</organism>
<dbReference type="EMBL" id="CP012333">
    <property type="protein sequence ID" value="AKU95118.1"/>
    <property type="molecule type" value="Genomic_DNA"/>
</dbReference>
<keyword evidence="4" id="KW-1185">Reference proteome</keyword>
<dbReference type="AlphaFoldDB" id="A0A0K1PNL4"/>